<reference evidence="4 5" key="1">
    <citation type="submission" date="2018-09" db="EMBL/GenBank/DDBJ databases">
        <authorList>
            <person name="Tagini F."/>
        </authorList>
    </citation>
    <scope>NUCLEOTIDE SEQUENCE [LARGE SCALE GENOMIC DNA]</scope>
    <source>
        <strain evidence="4 5">MK13</strain>
    </source>
</reference>
<accession>A0A498QIJ5</accession>
<organism evidence="4 5">
    <name type="scientific">Mycobacterium innocens</name>
    <dbReference type="NCBI Taxonomy" id="2341083"/>
    <lineage>
        <taxon>Bacteria</taxon>
        <taxon>Bacillati</taxon>
        <taxon>Actinomycetota</taxon>
        <taxon>Actinomycetes</taxon>
        <taxon>Mycobacteriales</taxon>
        <taxon>Mycobacteriaceae</taxon>
        <taxon>Mycobacterium</taxon>
    </lineage>
</organism>
<name>A0A498QIJ5_9MYCO</name>
<dbReference type="InterPro" id="IPR001647">
    <property type="entry name" value="HTH_TetR"/>
</dbReference>
<evidence type="ECO:0000256" key="2">
    <source>
        <dbReference type="PROSITE-ProRule" id="PRU00335"/>
    </source>
</evidence>
<evidence type="ECO:0000259" key="3">
    <source>
        <dbReference type="PROSITE" id="PS50977"/>
    </source>
</evidence>
<evidence type="ECO:0000313" key="4">
    <source>
        <dbReference type="EMBL" id="VBA44564.1"/>
    </source>
</evidence>
<dbReference type="RefSeq" id="WP_244232543.1">
    <property type="nucleotide sequence ID" value="NZ_UPHQ01000271.1"/>
</dbReference>
<dbReference type="GO" id="GO:0003677">
    <property type="term" value="F:DNA binding"/>
    <property type="evidence" value="ECO:0007669"/>
    <property type="project" value="UniProtKB-UniRule"/>
</dbReference>
<evidence type="ECO:0000256" key="1">
    <source>
        <dbReference type="ARBA" id="ARBA00023125"/>
    </source>
</evidence>
<gene>
    <name evidence="4" type="ORF">LAUMK13_05083</name>
</gene>
<feature type="DNA-binding region" description="H-T-H motif" evidence="2">
    <location>
        <begin position="28"/>
        <end position="47"/>
    </location>
</feature>
<keyword evidence="1 2" id="KW-0238">DNA-binding</keyword>
<dbReference type="Gene3D" id="1.10.357.10">
    <property type="entry name" value="Tetracycline Repressor, domain 2"/>
    <property type="match status" value="1"/>
</dbReference>
<dbReference type="EMBL" id="UPHQ01000271">
    <property type="protein sequence ID" value="VBA44564.1"/>
    <property type="molecule type" value="Genomic_DNA"/>
</dbReference>
<dbReference type="SUPFAM" id="SSF46689">
    <property type="entry name" value="Homeodomain-like"/>
    <property type="match status" value="1"/>
</dbReference>
<evidence type="ECO:0000313" key="5">
    <source>
        <dbReference type="Proteomes" id="UP000267289"/>
    </source>
</evidence>
<protein>
    <recommendedName>
        <fullName evidence="3">HTH tetR-type domain-containing protein</fullName>
    </recommendedName>
</protein>
<dbReference type="Proteomes" id="UP000267289">
    <property type="component" value="Unassembled WGS sequence"/>
</dbReference>
<keyword evidence="5" id="KW-1185">Reference proteome</keyword>
<sequence>MLPNPQRRTQTLDVAIGILAGEGIGGLTHRQVDERAGLPAGTTSNYFWTRQALLEANAARTVDLHW</sequence>
<dbReference type="PROSITE" id="PS50977">
    <property type="entry name" value="HTH_TETR_2"/>
    <property type="match status" value="1"/>
</dbReference>
<proteinExistence type="predicted"/>
<feature type="domain" description="HTH tetR-type" evidence="3">
    <location>
        <begin position="5"/>
        <end position="65"/>
    </location>
</feature>
<dbReference type="AlphaFoldDB" id="A0A498QIJ5"/>
<dbReference type="InterPro" id="IPR009057">
    <property type="entry name" value="Homeodomain-like_sf"/>
</dbReference>